<proteinExistence type="predicted"/>
<comment type="caution">
    <text evidence="1">The sequence shown here is derived from an EMBL/GenBank/DDBJ whole genome shotgun (WGS) entry which is preliminary data.</text>
</comment>
<evidence type="ECO:0000313" key="1">
    <source>
        <dbReference type="EMBL" id="MEN3227551.1"/>
    </source>
</evidence>
<reference evidence="1 2" key="1">
    <citation type="journal article" date="2023" name="PLoS ONE">
        <title>Complete genome assembly of Hawai'i environmental nontuberculous mycobacteria reveals unexpected co-isolation with methylobacteria.</title>
        <authorList>
            <person name="Hendrix J."/>
            <person name="Epperson L.E."/>
            <person name="Tong E.I."/>
            <person name="Chan Y.L."/>
            <person name="Hasan N.A."/>
            <person name="Dawrs S.N."/>
            <person name="Norton G.J."/>
            <person name="Virdi R."/>
            <person name="Crooks J.L."/>
            <person name="Chan E.D."/>
            <person name="Honda J.R."/>
            <person name="Strong M."/>
        </authorList>
    </citation>
    <scope>NUCLEOTIDE SEQUENCE [LARGE SCALE GENOMIC DNA]</scope>
    <source>
        <strain evidence="1 2">NJH_HI01</strain>
    </source>
</reference>
<organism evidence="1 2">
    <name type="scientific">Methylorubrum rhodesianum</name>
    <dbReference type="NCBI Taxonomy" id="29427"/>
    <lineage>
        <taxon>Bacteria</taxon>
        <taxon>Pseudomonadati</taxon>
        <taxon>Pseudomonadota</taxon>
        <taxon>Alphaproteobacteria</taxon>
        <taxon>Hyphomicrobiales</taxon>
        <taxon>Methylobacteriaceae</taxon>
        <taxon>Methylorubrum</taxon>
    </lineage>
</organism>
<dbReference type="RefSeq" id="WP_345970508.1">
    <property type="nucleotide sequence ID" value="NZ_JAQYXL010000001.1"/>
</dbReference>
<keyword evidence="2" id="KW-1185">Reference proteome</keyword>
<dbReference type="EMBL" id="JAQYXL010000001">
    <property type="protein sequence ID" value="MEN3227551.1"/>
    <property type="molecule type" value="Genomic_DNA"/>
</dbReference>
<sequence>MKAASLDAYSVGVRNRRDTKLLQLDKFNGKDSAILQAHSYLAAIKNKFFTSVEDKRCLQIETPNNLANTIEGLALVGQFGYSGRLVDHKSGVVNYNIKQTDVPLEPFYFEMTAKPAARRGILICAKHGQSGCKSLLSQYVRDEFSKSFPAYIMDIQPLMPRQAIDALVDKGTVNAVRFVQDIIPHDIADRFNGNQQAQEGEMEIVIRPKKTGKISIKNIKALMLNQKTVKDLIQVKDFEPSNVKVELDVQGRKRVIDFGNLGHVRASFDVTAEVTAGIDGYPTFASVQTASKSLIASLLPSL</sequence>
<evidence type="ECO:0000313" key="2">
    <source>
        <dbReference type="Proteomes" id="UP001404845"/>
    </source>
</evidence>
<gene>
    <name evidence="1" type="ORF">PUR21_07850</name>
</gene>
<protein>
    <submittedName>
        <fullName evidence="1">Uncharacterized protein</fullName>
    </submittedName>
</protein>
<accession>A0ABU9Z867</accession>
<dbReference type="Proteomes" id="UP001404845">
    <property type="component" value="Unassembled WGS sequence"/>
</dbReference>
<name>A0ABU9Z867_9HYPH</name>